<dbReference type="PANTHER" id="PTHR40037:SF1">
    <property type="entry name" value="PHOSPHOESTERASE SAOUHSC_00951-RELATED"/>
    <property type="match status" value="1"/>
</dbReference>
<evidence type="ECO:0000313" key="2">
    <source>
        <dbReference type="Proteomes" id="UP001595710"/>
    </source>
</evidence>
<organism evidence="1 2">
    <name type="scientific">Reinekea marina</name>
    <dbReference type="NCBI Taxonomy" id="1310421"/>
    <lineage>
        <taxon>Bacteria</taxon>
        <taxon>Pseudomonadati</taxon>
        <taxon>Pseudomonadota</taxon>
        <taxon>Gammaproteobacteria</taxon>
        <taxon>Oceanospirillales</taxon>
        <taxon>Saccharospirillaceae</taxon>
        <taxon>Reinekea</taxon>
    </lineage>
</organism>
<proteinExistence type="predicted"/>
<dbReference type="RefSeq" id="WP_290280476.1">
    <property type="nucleotide sequence ID" value="NZ_JAUFQI010000001.1"/>
</dbReference>
<dbReference type="InterPro" id="IPR009097">
    <property type="entry name" value="Cyclic_Pdiesterase"/>
</dbReference>
<keyword evidence="1" id="KW-0436">Ligase</keyword>
<sequence>MAKYFAFLLDRHEEIEKIRSKYDHLSSKVPAHLTIVFPNDFDDCKEDEVLEFLTNIPPVIVELVGVTGSPDNLMFCTLAKGNDEIISLHRSLYFNYFKEFFDRNFTFYPHVTVGRFESKNSLQAALNATDDINPIKLKLSSLALVERTDSGERRILRKFKLGGNSPA</sequence>
<protein>
    <submittedName>
        <fullName evidence="1">2'-5' RNA ligase family protein</fullName>
    </submittedName>
</protein>
<comment type="caution">
    <text evidence="1">The sequence shown here is derived from an EMBL/GenBank/DDBJ whole genome shotgun (WGS) entry which is preliminary data.</text>
</comment>
<gene>
    <name evidence="1" type="ORF">ACFOND_04115</name>
</gene>
<reference evidence="2" key="1">
    <citation type="journal article" date="2019" name="Int. J. Syst. Evol. Microbiol.">
        <title>The Global Catalogue of Microorganisms (GCM) 10K type strain sequencing project: providing services to taxonomists for standard genome sequencing and annotation.</title>
        <authorList>
            <consortium name="The Broad Institute Genomics Platform"/>
            <consortium name="The Broad Institute Genome Sequencing Center for Infectious Disease"/>
            <person name="Wu L."/>
            <person name="Ma J."/>
        </authorList>
    </citation>
    <scope>NUCLEOTIDE SEQUENCE [LARGE SCALE GENOMIC DNA]</scope>
    <source>
        <strain evidence="2">CECT 8288</strain>
    </source>
</reference>
<dbReference type="GO" id="GO:0016874">
    <property type="term" value="F:ligase activity"/>
    <property type="evidence" value="ECO:0007669"/>
    <property type="project" value="UniProtKB-KW"/>
</dbReference>
<dbReference type="Gene3D" id="3.90.1140.10">
    <property type="entry name" value="Cyclic phosphodiesterase"/>
    <property type="match status" value="1"/>
</dbReference>
<evidence type="ECO:0000313" key="1">
    <source>
        <dbReference type="EMBL" id="MFC3700816.1"/>
    </source>
</evidence>
<dbReference type="SUPFAM" id="SSF55144">
    <property type="entry name" value="LigT-like"/>
    <property type="match status" value="1"/>
</dbReference>
<dbReference type="Pfam" id="PF13563">
    <property type="entry name" value="2_5_RNA_ligase2"/>
    <property type="match status" value="1"/>
</dbReference>
<dbReference type="EMBL" id="JBHRYN010000007">
    <property type="protein sequence ID" value="MFC3700816.1"/>
    <property type="molecule type" value="Genomic_DNA"/>
</dbReference>
<dbReference type="InterPro" id="IPR050580">
    <property type="entry name" value="2H_phosphoesterase_YjcG-like"/>
</dbReference>
<dbReference type="Proteomes" id="UP001595710">
    <property type="component" value="Unassembled WGS sequence"/>
</dbReference>
<keyword evidence="2" id="KW-1185">Reference proteome</keyword>
<accession>A0ABV7WPU2</accession>
<dbReference type="PANTHER" id="PTHR40037">
    <property type="entry name" value="PHOSPHOESTERASE YJCG-RELATED"/>
    <property type="match status" value="1"/>
</dbReference>
<name>A0ABV7WPU2_9GAMM</name>